<evidence type="ECO:0000313" key="1">
    <source>
        <dbReference type="EMBL" id="MBB4702926.1"/>
    </source>
</evidence>
<dbReference type="RefSeq" id="WP_184883021.1">
    <property type="nucleotide sequence ID" value="NZ_BOOV01000005.1"/>
</dbReference>
<organism evidence="1 2">
    <name type="scientific">Sphaerisporangium siamense</name>
    <dbReference type="NCBI Taxonomy" id="795645"/>
    <lineage>
        <taxon>Bacteria</taxon>
        <taxon>Bacillati</taxon>
        <taxon>Actinomycetota</taxon>
        <taxon>Actinomycetes</taxon>
        <taxon>Streptosporangiales</taxon>
        <taxon>Streptosporangiaceae</taxon>
        <taxon>Sphaerisporangium</taxon>
    </lineage>
</organism>
<dbReference type="Proteomes" id="UP000542210">
    <property type="component" value="Unassembled WGS sequence"/>
</dbReference>
<sequence>MKVHSYVCDWFAPYEDGTPVILVITLPEGVALKGFDNHPELWKAFYDEYADGWEIDEDGYVSDYIYEVCCLEVDVTPFLAEGSAHPVYVTIGE</sequence>
<dbReference type="EMBL" id="JACHND010000001">
    <property type="protein sequence ID" value="MBB4702926.1"/>
    <property type="molecule type" value="Genomic_DNA"/>
</dbReference>
<comment type="caution">
    <text evidence="1">The sequence shown here is derived from an EMBL/GenBank/DDBJ whole genome shotgun (WGS) entry which is preliminary data.</text>
</comment>
<proteinExistence type="predicted"/>
<evidence type="ECO:0000313" key="2">
    <source>
        <dbReference type="Proteomes" id="UP000542210"/>
    </source>
</evidence>
<reference evidence="1 2" key="1">
    <citation type="submission" date="2020-08" db="EMBL/GenBank/DDBJ databases">
        <title>Sequencing the genomes of 1000 actinobacteria strains.</title>
        <authorList>
            <person name="Klenk H.-P."/>
        </authorList>
    </citation>
    <scope>NUCLEOTIDE SEQUENCE [LARGE SCALE GENOMIC DNA]</scope>
    <source>
        <strain evidence="1 2">DSM 45784</strain>
    </source>
</reference>
<keyword evidence="2" id="KW-1185">Reference proteome</keyword>
<gene>
    <name evidence="1" type="ORF">BJ982_004470</name>
</gene>
<name>A0A7W7GDD9_9ACTN</name>
<protein>
    <submittedName>
        <fullName evidence="1">Uncharacterized protein</fullName>
    </submittedName>
</protein>
<dbReference type="AlphaFoldDB" id="A0A7W7GDD9"/>
<accession>A0A7W7GDD9</accession>